<dbReference type="PIRSF" id="PIRSF038958">
    <property type="entry name" value="PG_synth_SpoVB"/>
    <property type="match status" value="1"/>
</dbReference>
<evidence type="ECO:0000256" key="2">
    <source>
        <dbReference type="ARBA" id="ARBA00022475"/>
    </source>
</evidence>
<comment type="subcellular location">
    <subcellularLocation>
        <location evidence="1">Cell membrane</location>
        <topology evidence="1">Multi-pass membrane protein</topology>
    </subcellularLocation>
</comment>
<keyword evidence="4 6" id="KW-1133">Transmembrane helix</keyword>
<keyword evidence="8" id="KW-1185">Reference proteome</keyword>
<evidence type="ECO:0000313" key="8">
    <source>
        <dbReference type="Proteomes" id="UP000315636"/>
    </source>
</evidence>
<evidence type="ECO:0000256" key="3">
    <source>
        <dbReference type="ARBA" id="ARBA00022692"/>
    </source>
</evidence>
<keyword evidence="2" id="KW-1003">Cell membrane</keyword>
<dbReference type="InterPro" id="IPR024923">
    <property type="entry name" value="PG_synth_SpoVB"/>
</dbReference>
<evidence type="ECO:0000256" key="1">
    <source>
        <dbReference type="ARBA" id="ARBA00004651"/>
    </source>
</evidence>
<dbReference type="Pfam" id="PF01943">
    <property type="entry name" value="Polysacc_synt"/>
    <property type="match status" value="1"/>
</dbReference>
<organism evidence="7 8">
    <name type="scientific">Melghirimyces algeriensis</name>
    <dbReference type="NCBI Taxonomy" id="910412"/>
    <lineage>
        <taxon>Bacteria</taxon>
        <taxon>Bacillati</taxon>
        <taxon>Bacillota</taxon>
        <taxon>Bacilli</taxon>
        <taxon>Bacillales</taxon>
        <taxon>Thermoactinomycetaceae</taxon>
        <taxon>Melghirimyces</taxon>
    </lineage>
</organism>
<keyword evidence="3 6" id="KW-0812">Transmembrane</keyword>
<sequence length="556" mass="60220">MLMSGKSKRLIKGTIILSMATLITKALGLIFWLPFQNIAGDQAMGVYRQSFPFYSILLMVATAGVPITVSKFVAERVSVGDHYGAKRVMRAASVILSLTGLCAFCVLFFGSGFISEVILDSPRTESSLKVLSFALLVVPIMGVTRGYFQGHQEMIPTASSQVVEQILRVLTMVIITYWMVEEAFSTEMVSAGATLGAVTGATAGLLVMGIFIMKDRRKPSVPSHSHQEVVNQEPFFSLSKKILKFAIPISMGTLILPLIQLMDSATVPRLLRWGLEVSTVEAEKLFGIYGRGEPFVNLIATFSSALTLALIPAISAHIAKKEYDAVERKVSQAWLMTVVIGMPCAVGLAILAEPITIMMYHNESQLAVETSSAVLATLAVSTIFSTLAVTSSGILQGLGYNRLPVRHLGIGAAVKVSGNFIFVPFLGITGSAISMVLAYTIVCFLNVRSVVRNTGVKVPYRRLILNPIFCSGIMSAGLLTFLYGANQWLDPGMDRLLNTLLATGLILPGAIIYIIALLLSKTIGRAEILLLPRGEQICHWLTRLKLIQPEENSIPS</sequence>
<feature type="transmembrane region" description="Helical" evidence="6">
    <location>
        <begin position="94"/>
        <end position="118"/>
    </location>
</feature>
<dbReference type="InterPro" id="IPR050833">
    <property type="entry name" value="Poly_Biosynth_Transport"/>
</dbReference>
<evidence type="ECO:0000256" key="4">
    <source>
        <dbReference type="ARBA" id="ARBA00022989"/>
    </source>
</evidence>
<reference evidence="7 8" key="1">
    <citation type="submission" date="2017-05" db="EMBL/GenBank/DDBJ databases">
        <authorList>
            <person name="Varghese N."/>
            <person name="Submissions S."/>
        </authorList>
    </citation>
    <scope>NUCLEOTIDE SEQUENCE [LARGE SCALE GENOMIC DNA]</scope>
    <source>
        <strain evidence="7 8">DSM 45474</strain>
    </source>
</reference>
<accession>A0A521BJ28</accession>
<dbReference type="PANTHER" id="PTHR30250">
    <property type="entry name" value="PST FAMILY PREDICTED COLANIC ACID TRANSPORTER"/>
    <property type="match status" value="1"/>
</dbReference>
<gene>
    <name evidence="7" type="ORF">SAMN06264849_102139</name>
</gene>
<dbReference type="OrthoDB" id="9775950at2"/>
<dbReference type="AlphaFoldDB" id="A0A521BJ28"/>
<keyword evidence="5 6" id="KW-0472">Membrane</keyword>
<dbReference type="Proteomes" id="UP000315636">
    <property type="component" value="Unassembled WGS sequence"/>
</dbReference>
<name>A0A521BJ28_9BACL</name>
<evidence type="ECO:0000313" key="7">
    <source>
        <dbReference type="EMBL" id="SMO47066.1"/>
    </source>
</evidence>
<feature type="transmembrane region" description="Helical" evidence="6">
    <location>
        <begin position="496"/>
        <end position="519"/>
    </location>
</feature>
<dbReference type="PANTHER" id="PTHR30250:SF29">
    <property type="entry name" value="POLYSACCHARIDE BIOSYNTHESIS PROTEIN C-TERMINAL DOMAIN-CONTAINING PROTEIN"/>
    <property type="match status" value="1"/>
</dbReference>
<dbReference type="CDD" id="cd13124">
    <property type="entry name" value="MATE_SpoVB_like"/>
    <property type="match status" value="1"/>
</dbReference>
<feature type="transmembrane region" description="Helical" evidence="6">
    <location>
        <begin position="12"/>
        <end position="33"/>
    </location>
</feature>
<feature type="transmembrane region" description="Helical" evidence="6">
    <location>
        <begin position="331"/>
        <end position="352"/>
    </location>
</feature>
<feature type="transmembrane region" description="Helical" evidence="6">
    <location>
        <begin position="53"/>
        <end position="74"/>
    </location>
</feature>
<feature type="transmembrane region" description="Helical" evidence="6">
    <location>
        <begin position="372"/>
        <end position="395"/>
    </location>
</feature>
<feature type="transmembrane region" description="Helical" evidence="6">
    <location>
        <begin position="130"/>
        <end position="148"/>
    </location>
</feature>
<feature type="transmembrane region" description="Helical" evidence="6">
    <location>
        <begin position="295"/>
        <end position="319"/>
    </location>
</feature>
<protein>
    <submittedName>
        <fullName evidence="7">Polysaccharide transporter, PST family/stage V sporulation protein B</fullName>
    </submittedName>
</protein>
<feature type="transmembrane region" description="Helical" evidence="6">
    <location>
        <begin position="192"/>
        <end position="213"/>
    </location>
</feature>
<evidence type="ECO:0000256" key="5">
    <source>
        <dbReference type="ARBA" id="ARBA00023136"/>
    </source>
</evidence>
<feature type="transmembrane region" description="Helical" evidence="6">
    <location>
        <begin position="463"/>
        <end position="484"/>
    </location>
</feature>
<feature type="transmembrane region" description="Helical" evidence="6">
    <location>
        <begin position="160"/>
        <end position="180"/>
    </location>
</feature>
<evidence type="ECO:0000256" key="6">
    <source>
        <dbReference type="SAM" id="Phobius"/>
    </source>
</evidence>
<dbReference type="GO" id="GO:0005886">
    <property type="term" value="C:plasma membrane"/>
    <property type="evidence" value="ECO:0007669"/>
    <property type="project" value="UniProtKB-SubCell"/>
</dbReference>
<dbReference type="EMBL" id="FXTI01000002">
    <property type="protein sequence ID" value="SMO47066.1"/>
    <property type="molecule type" value="Genomic_DNA"/>
</dbReference>
<dbReference type="InterPro" id="IPR002797">
    <property type="entry name" value="Polysacc_synth"/>
</dbReference>
<proteinExistence type="predicted"/>